<feature type="compositionally biased region" description="Basic and acidic residues" evidence="1">
    <location>
        <begin position="688"/>
        <end position="706"/>
    </location>
</feature>
<proteinExistence type="predicted"/>
<name>A0AAV9MZ12_9EURO</name>
<dbReference type="AlphaFoldDB" id="A0AAV9MZ12"/>
<protein>
    <recommendedName>
        <fullName evidence="4">C2H2-type domain-containing protein</fullName>
    </recommendedName>
</protein>
<gene>
    <name evidence="2" type="ORF">LTR84_008335</name>
</gene>
<dbReference type="Proteomes" id="UP001358417">
    <property type="component" value="Unassembled WGS sequence"/>
</dbReference>
<dbReference type="PANTHER" id="PTHR35391:SF7">
    <property type="entry name" value="C2H2-TYPE DOMAIN-CONTAINING PROTEIN"/>
    <property type="match status" value="1"/>
</dbReference>
<organism evidence="2 3">
    <name type="scientific">Exophiala bonariae</name>
    <dbReference type="NCBI Taxonomy" id="1690606"/>
    <lineage>
        <taxon>Eukaryota</taxon>
        <taxon>Fungi</taxon>
        <taxon>Dikarya</taxon>
        <taxon>Ascomycota</taxon>
        <taxon>Pezizomycotina</taxon>
        <taxon>Eurotiomycetes</taxon>
        <taxon>Chaetothyriomycetidae</taxon>
        <taxon>Chaetothyriales</taxon>
        <taxon>Herpotrichiellaceae</taxon>
        <taxon>Exophiala</taxon>
    </lineage>
</organism>
<dbReference type="GeneID" id="89976499"/>
<keyword evidence="3" id="KW-1185">Reference proteome</keyword>
<reference evidence="2 3" key="1">
    <citation type="submission" date="2023-08" db="EMBL/GenBank/DDBJ databases">
        <title>Black Yeasts Isolated from many extreme environments.</title>
        <authorList>
            <person name="Coleine C."/>
            <person name="Stajich J.E."/>
            <person name="Selbmann L."/>
        </authorList>
    </citation>
    <scope>NUCLEOTIDE SEQUENCE [LARGE SCALE GENOMIC DNA]</scope>
    <source>
        <strain evidence="2 3">CCFEE 5792</strain>
    </source>
</reference>
<dbReference type="PANTHER" id="PTHR35391">
    <property type="entry name" value="C2H2-TYPE DOMAIN-CONTAINING PROTEIN-RELATED"/>
    <property type="match status" value="1"/>
</dbReference>
<evidence type="ECO:0008006" key="4">
    <source>
        <dbReference type="Google" id="ProtNLM"/>
    </source>
</evidence>
<evidence type="ECO:0000313" key="2">
    <source>
        <dbReference type="EMBL" id="KAK5046532.1"/>
    </source>
</evidence>
<evidence type="ECO:0000256" key="1">
    <source>
        <dbReference type="SAM" id="MobiDB-lite"/>
    </source>
</evidence>
<feature type="region of interest" description="Disordered" evidence="1">
    <location>
        <begin position="483"/>
        <end position="534"/>
    </location>
</feature>
<sequence>MAEATTELNVFTAASLCSQAFLDYSNASGSTKKDEVDILRSRFNLWAAYTGVFASVGASLDDRLEFQDDVKQMVTKLLSMVHRNIQREVLNHKDCDELTTNGATAASQPEMIPAAGLFCGLDAVSAALDRLHRLATAIRRSSLESQKDKLHNNTQASEIDAQLQVSLFRLARDRFPAARTSLLKQVATVLCFYRKRLIYLPRHNKKLADRQRLIRRPLAYQGEPLSRLVHRAYSPKIQPSPTIATELAVTATLSRTDASIPNSQQLRRRLVKATKTVTSTPSVWSVSLGETVYHPDLPLFPKNAKFHPCPYCAEPLPTLKLGSGGGLGRRFWREHINRDLEPYFCISEDCRELPRLFSRVEEWLEHMNTSHTPEWSQHIHTTMWVCQMCREKREPIEEKGDFELHIRDCHGNLTNTQTIARTKRSKTRVIRDQFVCPLCETVPAQLSSIDTHQNNGQSRAILAKHIASHIKALSHTCFRLLPSENESSDNPENPSDCGNGDSTNTETRRPLTAKDGTILSEVRESAGSPGTMSGLVDEVMVSSQEIHEMSEGESWDFIPGFQHLLGRATGNFPKDQSPALSEIAMAADRSSEGGNSAVPSVYNTDISKELRQSGGASLTATLTADVPMVEDEFMKDFSCCGTTLPTLHDLMMHYEEVHFQPSGAEKIMQQSSELLRQKSVAAEVHTLHQDHLRPDASTSDPREKSPFRQNSPFILSPRERRPPPRFTRSISPSELMLDGHDNSEVKALPFLAPSHFDYTLAPPRPSSNLSTHKTMNQSTQVPQQYPFVSDISMRMPLSSTAAPIQEHAEWKPQGRTPLLFGSDAHFQPSGYKDNFKPHKSTETSLQWLESSEESE</sequence>
<evidence type="ECO:0000313" key="3">
    <source>
        <dbReference type="Proteomes" id="UP001358417"/>
    </source>
</evidence>
<comment type="caution">
    <text evidence="2">The sequence shown here is derived from an EMBL/GenBank/DDBJ whole genome shotgun (WGS) entry which is preliminary data.</text>
</comment>
<feature type="compositionally biased region" description="Polar residues" evidence="1">
    <location>
        <begin position="484"/>
        <end position="493"/>
    </location>
</feature>
<accession>A0AAV9MZ12</accession>
<feature type="region of interest" description="Disordered" evidence="1">
    <location>
        <begin position="812"/>
        <end position="855"/>
    </location>
</feature>
<dbReference type="EMBL" id="JAVRRD010000030">
    <property type="protein sequence ID" value="KAK5046532.1"/>
    <property type="molecule type" value="Genomic_DNA"/>
</dbReference>
<dbReference type="RefSeq" id="XP_064702123.1">
    <property type="nucleotide sequence ID" value="XM_064851882.1"/>
</dbReference>
<feature type="region of interest" description="Disordered" evidence="1">
    <location>
        <begin position="688"/>
        <end position="737"/>
    </location>
</feature>